<evidence type="ECO:0000313" key="2">
    <source>
        <dbReference type="RefSeq" id="XP_075109517.1"/>
    </source>
</evidence>
<proteinExistence type="predicted"/>
<reference evidence="2" key="2">
    <citation type="submission" date="2025-08" db="UniProtKB">
        <authorList>
            <consortium name="RefSeq"/>
        </authorList>
    </citation>
    <scope>IDENTIFICATION</scope>
    <source>
        <tissue evidence="2">Leaf</tissue>
    </source>
</reference>
<dbReference type="RefSeq" id="XP_075109517.1">
    <property type="nucleotide sequence ID" value="XM_075253416.1"/>
</dbReference>
<accession>A0AC58UJ53</accession>
<evidence type="ECO:0000313" key="1">
    <source>
        <dbReference type="Proteomes" id="UP000790787"/>
    </source>
</evidence>
<keyword evidence="1" id="KW-1185">Reference proteome</keyword>
<dbReference type="Proteomes" id="UP000790787">
    <property type="component" value="Chromosome 5"/>
</dbReference>
<sequence length="485" mass="53525">MIEIVHKDGEPKKSSKSVMMIRATERNLVKAPDSTKETPLTVEGMTEKPSLLNLKPPVLVVKGLSKDIGESPESSKVVVPGISSKPVIVVKGDPTTPIIIKPVTQLPVVDAKAIPWNYKQVIVTYKGKEIEEEVNETGGLTRSGRCFTLEELRKAKPFKDSPMLVKKSVTEEEAKEFLEKMKVQDYSIVEQLRKTLAQISLLSLLIHSDEHRKVLMKILNEAHVPNKITVNHLEKIAGKIFEANRITFSDDELPMEGTEHNRALYLTVKCGDSVVSRVLVDNGSSANICPLSTLQKLKIGTERIHLNSVCVRGFDGGGKDFVGDIMLELSIGPVEFTMEFQVLDVAVSYNLLLGRPWILAAKAVPSSLHQMVKFEWDRQEIVVHGDEDLLACNDTIVPFIEAKDDKGHWVYQTFGTVSVEKFPEGKCIPGPKLSSASVMVANEILKNGFVSSLQGIVHPVCPSGNLGTFGLGFMPTEKDVKRVKI</sequence>
<protein>
    <submittedName>
        <fullName evidence="2">Uncharacterized protein LOC107804037</fullName>
    </submittedName>
</protein>
<organism evidence="1 2">
    <name type="scientific">Nicotiana tabacum</name>
    <name type="common">Common tobacco</name>
    <dbReference type="NCBI Taxonomy" id="4097"/>
    <lineage>
        <taxon>Eukaryota</taxon>
        <taxon>Viridiplantae</taxon>
        <taxon>Streptophyta</taxon>
        <taxon>Embryophyta</taxon>
        <taxon>Tracheophyta</taxon>
        <taxon>Spermatophyta</taxon>
        <taxon>Magnoliopsida</taxon>
        <taxon>eudicotyledons</taxon>
        <taxon>Gunneridae</taxon>
        <taxon>Pentapetalae</taxon>
        <taxon>asterids</taxon>
        <taxon>lamiids</taxon>
        <taxon>Solanales</taxon>
        <taxon>Solanaceae</taxon>
        <taxon>Nicotianoideae</taxon>
        <taxon>Nicotianeae</taxon>
        <taxon>Nicotiana</taxon>
    </lineage>
</organism>
<reference evidence="1" key="1">
    <citation type="journal article" date="2014" name="Nat. Commun.">
        <title>The tobacco genome sequence and its comparison with those of tomato and potato.</title>
        <authorList>
            <person name="Sierro N."/>
            <person name="Battey J.N."/>
            <person name="Ouadi S."/>
            <person name="Bakaher N."/>
            <person name="Bovet L."/>
            <person name="Willig A."/>
            <person name="Goepfert S."/>
            <person name="Peitsch M.C."/>
            <person name="Ivanov N.V."/>
        </authorList>
    </citation>
    <scope>NUCLEOTIDE SEQUENCE [LARGE SCALE GENOMIC DNA]</scope>
</reference>
<gene>
    <name evidence="2" type="primary">LOC107804037</name>
</gene>
<name>A0AC58UJ53_TOBAC</name>